<sequence>MKDSVNAFFEKENVIDNGGVRKVSVDDLCVNVVIEEKYCGEDMPKSFTYVAKIKYIFCNGEVSLTKVGEDMKKSSRWVLTNYRRHLGLCMKKKRKRSVTPDKSQPTLYEKLKRFKSGPPEARDSDIGNVII</sequence>
<protein>
    <submittedName>
        <fullName evidence="2">Uncharacterized protein</fullName>
    </submittedName>
</protein>
<evidence type="ECO:0000313" key="2">
    <source>
        <dbReference type="EMBL" id="CAD1551341.1"/>
    </source>
</evidence>
<proteinExistence type="predicted"/>
<evidence type="ECO:0000256" key="1">
    <source>
        <dbReference type="SAM" id="MobiDB-lite"/>
    </source>
</evidence>
<accession>A0A6V7JGG6</accession>
<feature type="region of interest" description="Disordered" evidence="1">
    <location>
        <begin position="93"/>
        <end position="124"/>
    </location>
</feature>
<organism evidence="2">
    <name type="scientific">Bracon brevicornis</name>
    <dbReference type="NCBI Taxonomy" id="1563983"/>
    <lineage>
        <taxon>Eukaryota</taxon>
        <taxon>Metazoa</taxon>
        <taxon>Ecdysozoa</taxon>
        <taxon>Arthropoda</taxon>
        <taxon>Hexapoda</taxon>
        <taxon>Insecta</taxon>
        <taxon>Pterygota</taxon>
        <taxon>Neoptera</taxon>
        <taxon>Endopterygota</taxon>
        <taxon>Hymenoptera</taxon>
        <taxon>Apocrita</taxon>
        <taxon>Ichneumonoidea</taxon>
        <taxon>Braconidae</taxon>
        <taxon>Braconinae</taxon>
        <taxon>Bracon</taxon>
    </lineage>
</organism>
<name>A0A6V7JGG6_9HYME</name>
<dbReference type="EMBL" id="CADCXW020000017">
    <property type="protein sequence ID" value="CAD1551341.1"/>
    <property type="molecule type" value="Genomic_DNA"/>
</dbReference>
<dbReference type="AlphaFoldDB" id="A0A6V7JGG6"/>
<reference evidence="2" key="1">
    <citation type="submission" date="2020-07" db="EMBL/GenBank/DDBJ databases">
        <authorList>
            <person name="Ferguson B K."/>
        </authorList>
    </citation>
    <scope>NUCLEOTIDE SEQUENCE</scope>
    <source>
        <strain evidence="2">L06</strain>
    </source>
</reference>
<gene>
    <name evidence="2" type="ORF">BBRV_LOCUS52472</name>
</gene>